<gene>
    <name evidence="2" type="ORF">S03H2_01926</name>
</gene>
<feature type="transmembrane region" description="Helical" evidence="1">
    <location>
        <begin position="37"/>
        <end position="57"/>
    </location>
</feature>
<reference evidence="2" key="1">
    <citation type="journal article" date="2014" name="Front. Microbiol.">
        <title>High frequency of phylogenetically diverse reductive dehalogenase-homologous genes in deep subseafloor sedimentary metagenomes.</title>
        <authorList>
            <person name="Kawai M."/>
            <person name="Futagami T."/>
            <person name="Toyoda A."/>
            <person name="Takaki Y."/>
            <person name="Nishi S."/>
            <person name="Hori S."/>
            <person name="Arai W."/>
            <person name="Tsubouchi T."/>
            <person name="Morono Y."/>
            <person name="Uchiyama I."/>
            <person name="Ito T."/>
            <person name="Fujiyama A."/>
            <person name="Inagaki F."/>
            <person name="Takami H."/>
        </authorList>
    </citation>
    <scope>NUCLEOTIDE SEQUENCE</scope>
    <source>
        <strain evidence="2">Expedition CK06-06</strain>
    </source>
</reference>
<proteinExistence type="predicted"/>
<evidence type="ECO:0000256" key="1">
    <source>
        <dbReference type="SAM" id="Phobius"/>
    </source>
</evidence>
<sequence length="162" mass="17374">MSKYLLIVLLVLCLLSTNVYAQTSEVKKTKEKSAIAGTVLGAAGFLGIFVPGTYGWGNFYAGDYTGWLILEIGGSACTICTWAEAIRLGNTKDPGEEIVAEDLSALAYIGILGSFGFAVASTVWGGLSVANYNQRLQSKKSSVGFYIAPQKDGVKFQFCKRF</sequence>
<dbReference type="EMBL" id="BARU01000603">
    <property type="protein sequence ID" value="GAH22748.1"/>
    <property type="molecule type" value="Genomic_DNA"/>
</dbReference>
<dbReference type="AlphaFoldDB" id="X1FPP8"/>
<keyword evidence="1" id="KW-1133">Transmembrane helix</keyword>
<accession>X1FPP8</accession>
<name>X1FPP8_9ZZZZ</name>
<protein>
    <submittedName>
        <fullName evidence="2">Uncharacterized protein</fullName>
    </submittedName>
</protein>
<keyword evidence="1" id="KW-0812">Transmembrane</keyword>
<keyword evidence="1" id="KW-0472">Membrane</keyword>
<organism evidence="2">
    <name type="scientific">marine sediment metagenome</name>
    <dbReference type="NCBI Taxonomy" id="412755"/>
    <lineage>
        <taxon>unclassified sequences</taxon>
        <taxon>metagenomes</taxon>
        <taxon>ecological metagenomes</taxon>
    </lineage>
</organism>
<evidence type="ECO:0000313" key="2">
    <source>
        <dbReference type="EMBL" id="GAH22748.1"/>
    </source>
</evidence>
<feature type="transmembrane region" description="Helical" evidence="1">
    <location>
        <begin position="105"/>
        <end position="130"/>
    </location>
</feature>
<comment type="caution">
    <text evidence="2">The sequence shown here is derived from an EMBL/GenBank/DDBJ whole genome shotgun (WGS) entry which is preliminary data.</text>
</comment>